<keyword evidence="6 7" id="KW-0472">Membrane</keyword>
<feature type="transmembrane region" description="Helical" evidence="7">
    <location>
        <begin position="136"/>
        <end position="157"/>
    </location>
</feature>
<dbReference type="PANTHER" id="PTHR40074:SF2">
    <property type="entry name" value="O-ACETYLTRANSFERASE WECH"/>
    <property type="match status" value="1"/>
</dbReference>
<gene>
    <name evidence="9" type="ORF">SY111_01230</name>
</gene>
<dbReference type="GO" id="GO:0009246">
    <property type="term" value="P:enterobacterial common antigen biosynthetic process"/>
    <property type="evidence" value="ECO:0007669"/>
    <property type="project" value="TreeGrafter"/>
</dbReference>
<feature type="transmembrane region" description="Helical" evidence="7">
    <location>
        <begin position="12"/>
        <end position="33"/>
    </location>
</feature>
<dbReference type="GO" id="GO:0016413">
    <property type="term" value="F:O-acetyltransferase activity"/>
    <property type="evidence" value="ECO:0007669"/>
    <property type="project" value="TreeGrafter"/>
</dbReference>
<feature type="transmembrane region" description="Helical" evidence="7">
    <location>
        <begin position="39"/>
        <end position="55"/>
    </location>
</feature>
<dbReference type="Proteomes" id="UP000494178">
    <property type="component" value="Unassembled WGS sequence"/>
</dbReference>
<feature type="transmembrane region" description="Helical" evidence="7">
    <location>
        <begin position="289"/>
        <end position="310"/>
    </location>
</feature>
<comment type="subcellular location">
    <subcellularLocation>
        <location evidence="1">Cell membrane</location>
        <topology evidence="1">Multi-pass membrane protein</topology>
    </subcellularLocation>
</comment>
<evidence type="ECO:0000256" key="4">
    <source>
        <dbReference type="ARBA" id="ARBA00022692"/>
    </source>
</evidence>
<feature type="transmembrane region" description="Helical" evidence="7">
    <location>
        <begin position="201"/>
        <end position="218"/>
    </location>
</feature>
<accession>A0A6F9XQG9</accession>
<proteinExistence type="inferred from homology"/>
<dbReference type="PANTHER" id="PTHR40074">
    <property type="entry name" value="O-ACETYLTRANSFERASE WECH"/>
    <property type="match status" value="1"/>
</dbReference>
<evidence type="ECO:0000256" key="7">
    <source>
        <dbReference type="SAM" id="Phobius"/>
    </source>
</evidence>
<protein>
    <recommendedName>
        <fullName evidence="8">Acyltransferase 3 domain-containing protein</fullName>
    </recommendedName>
</protein>
<dbReference type="InterPro" id="IPR002656">
    <property type="entry name" value="Acyl_transf_3_dom"/>
</dbReference>
<dbReference type="GO" id="GO:0005886">
    <property type="term" value="C:plasma membrane"/>
    <property type="evidence" value="ECO:0007669"/>
    <property type="project" value="UniProtKB-SubCell"/>
</dbReference>
<feature type="transmembrane region" description="Helical" evidence="7">
    <location>
        <begin position="260"/>
        <end position="283"/>
    </location>
</feature>
<evidence type="ECO:0000256" key="6">
    <source>
        <dbReference type="ARBA" id="ARBA00023136"/>
    </source>
</evidence>
<evidence type="ECO:0000313" key="9">
    <source>
        <dbReference type="EMBL" id="GET07499.1"/>
    </source>
</evidence>
<dbReference type="EMBL" id="BLAN01000004">
    <property type="protein sequence ID" value="GET07499.1"/>
    <property type="molecule type" value="Genomic_DNA"/>
</dbReference>
<comment type="similarity">
    <text evidence="2">Belongs to the acyltransferase 3 family.</text>
</comment>
<dbReference type="RefSeq" id="WP_172585440.1">
    <property type="nucleotide sequence ID" value="NZ_BLAN01000004.1"/>
</dbReference>
<feature type="transmembrane region" description="Helical" evidence="7">
    <location>
        <begin position="67"/>
        <end position="84"/>
    </location>
</feature>
<name>A0A6F9XQG9_9LACO</name>
<keyword evidence="3" id="KW-1003">Cell membrane</keyword>
<keyword evidence="4 7" id="KW-0812">Transmembrane</keyword>
<feature type="transmembrane region" description="Helical" evidence="7">
    <location>
        <begin position="163"/>
        <end position="181"/>
    </location>
</feature>
<feature type="transmembrane region" description="Helical" evidence="7">
    <location>
        <begin position="230"/>
        <end position="248"/>
    </location>
</feature>
<keyword evidence="5 7" id="KW-1133">Transmembrane helix</keyword>
<comment type="caution">
    <text evidence="9">The sequence shown here is derived from an EMBL/GenBank/DDBJ whole genome shotgun (WGS) entry which is preliminary data.</text>
</comment>
<feature type="transmembrane region" description="Helical" evidence="7">
    <location>
        <begin position="104"/>
        <end position="124"/>
    </location>
</feature>
<evidence type="ECO:0000259" key="8">
    <source>
        <dbReference type="Pfam" id="PF01757"/>
    </source>
</evidence>
<organism evidence="9">
    <name type="scientific">Ligilactobacillus agilis</name>
    <dbReference type="NCBI Taxonomy" id="1601"/>
    <lineage>
        <taxon>Bacteria</taxon>
        <taxon>Bacillati</taxon>
        <taxon>Bacillota</taxon>
        <taxon>Bacilli</taxon>
        <taxon>Lactobacillales</taxon>
        <taxon>Lactobacillaceae</taxon>
        <taxon>Ligilactobacillus</taxon>
    </lineage>
</organism>
<feature type="domain" description="Acyltransferase 3" evidence="8">
    <location>
        <begin position="9"/>
        <end position="305"/>
    </location>
</feature>
<dbReference type="Pfam" id="PF01757">
    <property type="entry name" value="Acyl_transf_3"/>
    <property type="match status" value="1"/>
</dbReference>
<evidence type="ECO:0000256" key="2">
    <source>
        <dbReference type="ARBA" id="ARBA00007400"/>
    </source>
</evidence>
<dbReference type="AlphaFoldDB" id="A0A6F9XQG9"/>
<evidence type="ECO:0000256" key="5">
    <source>
        <dbReference type="ARBA" id="ARBA00022989"/>
    </source>
</evidence>
<evidence type="ECO:0000256" key="3">
    <source>
        <dbReference type="ARBA" id="ARBA00022475"/>
    </source>
</evidence>
<evidence type="ECO:0000256" key="1">
    <source>
        <dbReference type="ARBA" id="ARBA00004651"/>
    </source>
</evidence>
<sequence>MKVTKDQSYKIQLLRGLAIIAVVCIHNTPLGLAQVWCRPFLNFPVGLFLFLSAMLSSAERWNPWKRIYKVAVPYVIWTLVYVLLHNVKSPSQIPVEFVKSLLIANSAAVMYYIFIYCEFTLLIPLIDKLARSKYKYLGFCIAPIEILLMRTIPLVTGITVNKYLGILSGISCLGWFTYYYLGYMVGNNLIEVKTSTKKLVIFWAVSIGLQVLEGYWYFSMGEANCGTQLKLTSILSGSLFALMAYRFITNEKHIEVKTLYLLGNVSFGIYFAHLAVMAVFGKVPYYNTIAVYPINALITLVVTSVCVLLGRKILGKNAKYLAL</sequence>
<reference evidence="9" key="1">
    <citation type="submission" date="2019-10" db="EMBL/GenBank/DDBJ databases">
        <title>Lactobacillus agilis SY111 Whole Genome Sequencing Project.</title>
        <authorList>
            <person name="Suzuki S."/>
            <person name="Endo A."/>
            <person name="Maeno S."/>
            <person name="Shiwa Y."/>
            <person name="Matsutani M."/>
            <person name="Kajikawa A."/>
        </authorList>
    </citation>
    <scope>NUCLEOTIDE SEQUENCE</scope>
    <source>
        <strain evidence="9">SY111</strain>
    </source>
</reference>